<organism evidence="8 9">
    <name type="scientific">Desulforhopalus singaporensis</name>
    <dbReference type="NCBI Taxonomy" id="91360"/>
    <lineage>
        <taxon>Bacteria</taxon>
        <taxon>Pseudomonadati</taxon>
        <taxon>Thermodesulfobacteriota</taxon>
        <taxon>Desulfobulbia</taxon>
        <taxon>Desulfobulbales</taxon>
        <taxon>Desulfocapsaceae</taxon>
        <taxon>Desulforhopalus</taxon>
    </lineage>
</organism>
<evidence type="ECO:0000256" key="4">
    <source>
        <dbReference type="ARBA" id="ARBA00023004"/>
    </source>
</evidence>
<gene>
    <name evidence="8" type="ORF">SAMN05660330_03363</name>
</gene>
<dbReference type="Proteomes" id="UP000199073">
    <property type="component" value="Unassembled WGS sequence"/>
</dbReference>
<evidence type="ECO:0000259" key="7">
    <source>
        <dbReference type="PROSITE" id="PS51379"/>
    </source>
</evidence>
<dbReference type="NCBIfam" id="NF008434">
    <property type="entry name" value="PRK11274.1"/>
    <property type="match status" value="1"/>
</dbReference>
<comment type="cofactor">
    <cofactor evidence="6">
        <name>[4Fe-4S] cluster</name>
        <dbReference type="ChEBI" id="CHEBI:49883"/>
    </cofactor>
    <text evidence="6">Binds 2 [4Fe-4S] clusters.</text>
</comment>
<dbReference type="InterPro" id="IPR009051">
    <property type="entry name" value="Helical_ferredxn"/>
</dbReference>
<dbReference type="PROSITE" id="PS51379">
    <property type="entry name" value="4FE4S_FER_2"/>
    <property type="match status" value="2"/>
</dbReference>
<dbReference type="Gene3D" id="1.10.1060.10">
    <property type="entry name" value="Alpha-helical ferredoxin"/>
    <property type="match status" value="1"/>
</dbReference>
<dbReference type="RefSeq" id="WP_092224923.1">
    <property type="nucleotide sequence ID" value="NZ_FNJI01000028.1"/>
</dbReference>
<dbReference type="Pfam" id="PF02754">
    <property type="entry name" value="CCG"/>
    <property type="match status" value="2"/>
</dbReference>
<evidence type="ECO:0000313" key="8">
    <source>
        <dbReference type="EMBL" id="SDP60581.1"/>
    </source>
</evidence>
<dbReference type="STRING" id="91360.SAMN05660330_03363"/>
<evidence type="ECO:0000256" key="6">
    <source>
        <dbReference type="PIRNR" id="PIRNR000139"/>
    </source>
</evidence>
<dbReference type="PIRSF" id="PIRSF000139">
    <property type="entry name" value="Glc_ox_4Fe-4S"/>
    <property type="match status" value="1"/>
</dbReference>
<dbReference type="AlphaFoldDB" id="A0A1H0U356"/>
<keyword evidence="3" id="KW-0677">Repeat</keyword>
<dbReference type="InterPro" id="IPR017896">
    <property type="entry name" value="4Fe4S_Fe-S-bd"/>
</dbReference>
<evidence type="ECO:0000256" key="5">
    <source>
        <dbReference type="ARBA" id="ARBA00023014"/>
    </source>
</evidence>
<dbReference type="EMBL" id="FNJI01000028">
    <property type="protein sequence ID" value="SDP60581.1"/>
    <property type="molecule type" value="Genomic_DNA"/>
</dbReference>
<reference evidence="8 9" key="1">
    <citation type="submission" date="2016-10" db="EMBL/GenBank/DDBJ databases">
        <authorList>
            <person name="de Groot N.N."/>
        </authorList>
    </citation>
    <scope>NUCLEOTIDE SEQUENCE [LARGE SCALE GENOMIC DNA]</scope>
    <source>
        <strain evidence="8 9">DSM 12130</strain>
    </source>
</reference>
<proteinExistence type="predicted"/>
<feature type="domain" description="4Fe-4S ferredoxin-type" evidence="7">
    <location>
        <begin position="67"/>
        <end position="90"/>
    </location>
</feature>
<dbReference type="PANTHER" id="PTHR32479">
    <property type="entry name" value="GLYCOLATE OXIDASE IRON-SULFUR SUBUNIT"/>
    <property type="match status" value="1"/>
</dbReference>
<dbReference type="GO" id="GO:0019154">
    <property type="term" value="F:glycolate dehydrogenase activity"/>
    <property type="evidence" value="ECO:0007669"/>
    <property type="project" value="UniProtKB-EC"/>
</dbReference>
<dbReference type="SUPFAM" id="SSF46548">
    <property type="entry name" value="alpha-helical ferredoxin"/>
    <property type="match status" value="1"/>
</dbReference>
<dbReference type="InterPro" id="IPR004017">
    <property type="entry name" value="Cys_rich_dom"/>
</dbReference>
<evidence type="ECO:0000313" key="9">
    <source>
        <dbReference type="Proteomes" id="UP000199073"/>
    </source>
</evidence>
<dbReference type="OrthoDB" id="5289041at2"/>
<accession>A0A1H0U356</accession>
<keyword evidence="5 6" id="KW-0411">Iron-sulfur</keyword>
<dbReference type="GO" id="GO:0051539">
    <property type="term" value="F:4 iron, 4 sulfur cluster binding"/>
    <property type="evidence" value="ECO:0007669"/>
    <property type="project" value="UniProtKB-UniRule"/>
</dbReference>
<evidence type="ECO:0000256" key="1">
    <source>
        <dbReference type="ARBA" id="ARBA00022485"/>
    </source>
</evidence>
<keyword evidence="9" id="KW-1185">Reference proteome</keyword>
<protein>
    <recommendedName>
        <fullName evidence="6">Glycolate oxidase iron-sulfur subunit</fullName>
        <ecNumber evidence="6">1.1.99.14</ecNumber>
    </recommendedName>
</protein>
<evidence type="ECO:0000256" key="3">
    <source>
        <dbReference type="ARBA" id="ARBA00022737"/>
    </source>
</evidence>
<feature type="domain" description="4Fe-4S ferredoxin-type" evidence="7">
    <location>
        <begin position="15"/>
        <end position="45"/>
    </location>
</feature>
<comment type="catalytic activity">
    <reaction evidence="6">
        <text>glycolate + A = glyoxylate + AH2</text>
        <dbReference type="Rhea" id="RHEA:21264"/>
        <dbReference type="ChEBI" id="CHEBI:13193"/>
        <dbReference type="ChEBI" id="CHEBI:17499"/>
        <dbReference type="ChEBI" id="CHEBI:29805"/>
        <dbReference type="ChEBI" id="CHEBI:36655"/>
        <dbReference type="EC" id="1.1.99.14"/>
    </reaction>
</comment>
<dbReference type="PROSITE" id="PS00198">
    <property type="entry name" value="4FE4S_FER_1"/>
    <property type="match status" value="2"/>
</dbReference>
<dbReference type="InterPro" id="IPR017900">
    <property type="entry name" value="4Fe4S_Fe_S_CS"/>
</dbReference>
<name>A0A1H0U356_9BACT</name>
<comment type="function">
    <text evidence="6">Component of a complex that catalyzes the oxidation of glycolate to glyoxylate.</text>
</comment>
<evidence type="ECO:0000256" key="2">
    <source>
        <dbReference type="ARBA" id="ARBA00022723"/>
    </source>
</evidence>
<sequence>MLTKLQAENFRPEENAETIESLRHCTTCGMCTSTCPTYLLSNDEHDSPRGRNKIMRQILESGQAPTEKQVYYLERCLSCFSCTTTCPSGVGYKNLMDWVRHRIDQQYQRPWQERLQREAVLKMIPSPSLFSAGLKAARLIKPVKGILPQTLRPMLDLVPDSPTKLTAGIRYQVFAAAGTRKYRVSMLAGCAQQVLSPSINDATIRLLNRHHCEVVIAHKSECCGALYDHLGKEEKARAQARLNVAAWYKEMEQGGLDAIIINASGCGTTVKDYGHILRNDQNWREKAAKVAAIAKDITEFLAEVDLKVQPVPPLRVAYHSACSMQHGQQVTREPKELLAKAGFTVLNVPEGYLCCGSAGTYNIFQAETANKLKKRKVRRIREIDPDVVAGGNIGCIVQLLEALEIPMVHTVELLDWATGGPRPEVLSTLGSINRE</sequence>
<keyword evidence="2 6" id="KW-0479">Metal-binding</keyword>
<dbReference type="PANTHER" id="PTHR32479:SF17">
    <property type="entry name" value="GLYCOLATE OXIDASE IRON-SULFUR SUBUNIT"/>
    <property type="match status" value="1"/>
</dbReference>
<keyword evidence="1 6" id="KW-0004">4Fe-4S</keyword>
<dbReference type="GO" id="GO:0046872">
    <property type="term" value="F:metal ion binding"/>
    <property type="evidence" value="ECO:0007669"/>
    <property type="project" value="UniProtKB-UniRule"/>
</dbReference>
<dbReference type="EC" id="1.1.99.14" evidence="6"/>
<keyword evidence="6" id="KW-0249">Electron transport</keyword>
<keyword evidence="6" id="KW-0813">Transport</keyword>
<dbReference type="InterPro" id="IPR012257">
    <property type="entry name" value="Glc_ox_4Fe-4S"/>
</dbReference>
<dbReference type="Pfam" id="PF13183">
    <property type="entry name" value="Fer4_8"/>
    <property type="match status" value="1"/>
</dbReference>
<comment type="catalytic activity">
    <reaction evidence="6">
        <text>(R)-lactate + A = pyruvate + AH2</text>
        <dbReference type="Rhea" id="RHEA:15089"/>
        <dbReference type="ChEBI" id="CHEBI:13193"/>
        <dbReference type="ChEBI" id="CHEBI:15361"/>
        <dbReference type="ChEBI" id="CHEBI:16004"/>
        <dbReference type="ChEBI" id="CHEBI:17499"/>
    </reaction>
</comment>
<keyword evidence="4 6" id="KW-0408">Iron</keyword>